<protein>
    <submittedName>
        <fullName evidence="1">Uncharacterized protein</fullName>
    </submittedName>
</protein>
<name>A0A139H9I5_9PEZI</name>
<organism evidence="1 2">
    <name type="scientific">Pseudocercospora eumusae</name>
    <dbReference type="NCBI Taxonomy" id="321146"/>
    <lineage>
        <taxon>Eukaryota</taxon>
        <taxon>Fungi</taxon>
        <taxon>Dikarya</taxon>
        <taxon>Ascomycota</taxon>
        <taxon>Pezizomycotina</taxon>
        <taxon>Dothideomycetes</taxon>
        <taxon>Dothideomycetidae</taxon>
        <taxon>Mycosphaerellales</taxon>
        <taxon>Mycosphaerellaceae</taxon>
        <taxon>Pseudocercospora</taxon>
    </lineage>
</organism>
<dbReference type="OrthoDB" id="10674794at2759"/>
<dbReference type="STRING" id="321146.A0A139H9I5"/>
<proteinExistence type="predicted"/>
<evidence type="ECO:0000313" key="1">
    <source>
        <dbReference type="EMBL" id="KXS99090.1"/>
    </source>
</evidence>
<dbReference type="AlphaFoldDB" id="A0A139H9I5"/>
<evidence type="ECO:0000313" key="2">
    <source>
        <dbReference type="Proteomes" id="UP000070133"/>
    </source>
</evidence>
<dbReference type="Proteomes" id="UP000070133">
    <property type="component" value="Unassembled WGS sequence"/>
</dbReference>
<dbReference type="EMBL" id="LFZN01000099">
    <property type="protein sequence ID" value="KXS99090.1"/>
    <property type="molecule type" value="Genomic_DNA"/>
</dbReference>
<reference evidence="1 2" key="1">
    <citation type="submission" date="2015-07" db="EMBL/GenBank/DDBJ databases">
        <title>Comparative genomics of the Sigatoka disease complex on banana suggests a link between parallel evolutionary changes in Pseudocercospora fijiensis and Pseudocercospora eumusae and increased virulence on the banana host.</title>
        <authorList>
            <person name="Chang T.-C."/>
            <person name="Salvucci A."/>
            <person name="Crous P.W."/>
            <person name="Stergiopoulos I."/>
        </authorList>
    </citation>
    <scope>NUCLEOTIDE SEQUENCE [LARGE SCALE GENOMIC DNA]</scope>
    <source>
        <strain evidence="1 2">CBS 114824</strain>
    </source>
</reference>
<accession>A0A139H9I5</accession>
<keyword evidence="2" id="KW-1185">Reference proteome</keyword>
<comment type="caution">
    <text evidence="1">The sequence shown here is derived from an EMBL/GenBank/DDBJ whole genome shotgun (WGS) entry which is preliminary data.</text>
</comment>
<sequence length="199" mass="22013">MSRFPMTGLQPRYFRDCLQDRAGKVIGSARADQLEEVRRERDAVDLLPSRKLSKIIWLLDACFASNGSRSLDFSEGGPYRSPRPSALAATGTCISPSFPLSSSPARYSSLTEAVRHLSGISVSSSPGRYSGYLLTYDALASPHRLICESQSSGEAISRFPAAKYVKFWPDMRTFGKDVNGWSELLAYFTSLLHSQWLAC</sequence>
<gene>
    <name evidence="1" type="ORF">AC578_3526</name>
</gene>